<organism evidence="4 5">
    <name type="scientific">Sphingomonas xanthus</name>
    <dbReference type="NCBI Taxonomy" id="2594473"/>
    <lineage>
        <taxon>Bacteria</taxon>
        <taxon>Pseudomonadati</taxon>
        <taxon>Pseudomonadota</taxon>
        <taxon>Alphaproteobacteria</taxon>
        <taxon>Sphingomonadales</taxon>
        <taxon>Sphingomonadaceae</taxon>
        <taxon>Sphingomonas</taxon>
    </lineage>
</organism>
<dbReference type="PANTHER" id="PTHR42879">
    <property type="entry name" value="3-OXOACYL-(ACYL-CARRIER-PROTEIN) REDUCTASE"/>
    <property type="match status" value="1"/>
</dbReference>
<protein>
    <submittedName>
        <fullName evidence="4">SDR family oxidoreductase</fullName>
    </submittedName>
</protein>
<evidence type="ECO:0000313" key="5">
    <source>
        <dbReference type="Proteomes" id="UP000321857"/>
    </source>
</evidence>
<dbReference type="PRINTS" id="PR00081">
    <property type="entry name" value="GDHRDH"/>
</dbReference>
<dbReference type="CDD" id="cd05233">
    <property type="entry name" value="SDR_c"/>
    <property type="match status" value="1"/>
</dbReference>
<dbReference type="Pfam" id="PF00106">
    <property type="entry name" value="adh_short"/>
    <property type="match status" value="1"/>
</dbReference>
<evidence type="ECO:0000313" key="4">
    <source>
        <dbReference type="EMBL" id="QDP19791.1"/>
    </source>
</evidence>
<dbReference type="SMART" id="SM00822">
    <property type="entry name" value="PKS_KR"/>
    <property type="match status" value="1"/>
</dbReference>
<evidence type="ECO:0000256" key="1">
    <source>
        <dbReference type="ARBA" id="ARBA00006484"/>
    </source>
</evidence>
<gene>
    <name evidence="4" type="ORF">FMM02_07380</name>
</gene>
<sequence>MQAKHGFDGRHALITGGGTGIGAATATALHSGGAKLSLLGRRIEPLERTASATGGAAIACDVTDLAKVEEAFGEARAANGPVSMLIVNAGVGDSAPFARTGRDSWDRIIATNLTSAFDCVQAALPDLLAGKDSRIVFVASIAGLKGAAYAAPYAASKHGLIGLMRSLAVEFATSGMTVNAVCPAFVDTPMVDDSVARIARVSRRSDEEARASLAAMNRHGQLIDPAGVASMIAWLCRPEARDVNGAALTIDGGTTA</sequence>
<dbReference type="AlphaFoldDB" id="A0A516ISB1"/>
<dbReference type="InterPro" id="IPR057326">
    <property type="entry name" value="KR_dom"/>
</dbReference>
<accession>A0A516ISB1</accession>
<dbReference type="EMBL" id="CP041659">
    <property type="protein sequence ID" value="QDP19791.1"/>
    <property type="molecule type" value="Genomic_DNA"/>
</dbReference>
<dbReference type="InterPro" id="IPR020904">
    <property type="entry name" value="Sc_DH/Rdtase_CS"/>
</dbReference>
<dbReference type="SUPFAM" id="SSF51735">
    <property type="entry name" value="NAD(P)-binding Rossmann-fold domains"/>
    <property type="match status" value="1"/>
</dbReference>
<dbReference type="PRINTS" id="PR00080">
    <property type="entry name" value="SDRFAMILY"/>
</dbReference>
<proteinExistence type="inferred from homology"/>
<dbReference type="InterPro" id="IPR050259">
    <property type="entry name" value="SDR"/>
</dbReference>
<dbReference type="FunFam" id="3.40.50.720:FF:000084">
    <property type="entry name" value="Short-chain dehydrogenase reductase"/>
    <property type="match status" value="1"/>
</dbReference>
<dbReference type="KEGG" id="sxa:FMM02_07380"/>
<dbReference type="PANTHER" id="PTHR42879:SF2">
    <property type="entry name" value="3-OXOACYL-[ACYL-CARRIER-PROTEIN] REDUCTASE FABG"/>
    <property type="match status" value="1"/>
</dbReference>
<reference evidence="4 5" key="1">
    <citation type="submission" date="2019-07" db="EMBL/GenBank/DDBJ databases">
        <title>Sphingomonas AE3 Genome sequencing and assembly.</title>
        <authorList>
            <person name="Kim H."/>
        </authorList>
    </citation>
    <scope>NUCLEOTIDE SEQUENCE [LARGE SCALE GENOMIC DNA]</scope>
    <source>
        <strain evidence="4 5">AE3</strain>
    </source>
</reference>
<dbReference type="OrthoDB" id="9804774at2"/>
<dbReference type="InterPro" id="IPR002347">
    <property type="entry name" value="SDR_fam"/>
</dbReference>
<evidence type="ECO:0000259" key="3">
    <source>
        <dbReference type="SMART" id="SM00822"/>
    </source>
</evidence>
<dbReference type="RefSeq" id="WP_147494240.1">
    <property type="nucleotide sequence ID" value="NZ_CP041659.1"/>
</dbReference>
<keyword evidence="5" id="KW-1185">Reference proteome</keyword>
<comment type="similarity">
    <text evidence="1 2">Belongs to the short-chain dehydrogenases/reductases (SDR) family.</text>
</comment>
<evidence type="ECO:0000256" key="2">
    <source>
        <dbReference type="RuleBase" id="RU000363"/>
    </source>
</evidence>
<dbReference type="Gene3D" id="3.40.50.720">
    <property type="entry name" value="NAD(P)-binding Rossmann-like Domain"/>
    <property type="match status" value="1"/>
</dbReference>
<feature type="domain" description="Ketoreductase" evidence="3">
    <location>
        <begin position="10"/>
        <end position="176"/>
    </location>
</feature>
<dbReference type="Proteomes" id="UP000321857">
    <property type="component" value="Chromosome"/>
</dbReference>
<dbReference type="InterPro" id="IPR036291">
    <property type="entry name" value="NAD(P)-bd_dom_sf"/>
</dbReference>
<dbReference type="GO" id="GO:0032787">
    <property type="term" value="P:monocarboxylic acid metabolic process"/>
    <property type="evidence" value="ECO:0007669"/>
    <property type="project" value="UniProtKB-ARBA"/>
</dbReference>
<name>A0A516ISB1_9SPHN</name>
<dbReference type="PROSITE" id="PS00061">
    <property type="entry name" value="ADH_SHORT"/>
    <property type="match status" value="1"/>
</dbReference>